<reference key="2">
    <citation type="submission" date="2011-05" db="EMBL/GenBank/DDBJ databases">
        <title>The Genome of Mycoplasma haemofelis Strain Ohio2, a pathogenic hemoplasma of the cat.</title>
        <authorList>
            <person name="Santos A.P."/>
            <person name="Guimaraes A.M.S."/>
            <person name="SanMiguel P.J."/>
            <person name="Martin S.W."/>
            <person name="Messick J.B."/>
        </authorList>
    </citation>
    <scope>NUCLEOTIDE SEQUENCE</scope>
    <source>
        <strain>Ohio2</strain>
    </source>
</reference>
<accession>F6FGI6</accession>
<proteinExistence type="predicted"/>
<dbReference type="EMBL" id="CP002808">
    <property type="protein sequence ID" value="AEG73624.1"/>
    <property type="molecule type" value="Genomic_DNA"/>
</dbReference>
<dbReference type="BioCyc" id="MHAE859194:G1GR7-1384-MONOMER"/>
<protein>
    <submittedName>
        <fullName evidence="1">Uncharacterized protein</fullName>
    </submittedName>
</protein>
<name>F6FGI6_MYCHI</name>
<sequence>MNTLLIKSLSLAVGTSAAIGGGIWAWSNEIFSDSKNIKNKLISEKYQILTRTSDSWSSIFSKYSDTGNKDWKFDGEIKNVEDLKNTCEKVIKEKEENSSLYKKASKWCVVPRKAEEFVSGLLDVTAGKDGESWKRVLVEYKKTKTGSSSTYEMSDVTVTESNSDQDADNIKKLQAGCTTRKGKLTYELDFDSSLDDMRKWCVDRK</sequence>
<evidence type="ECO:0000313" key="1">
    <source>
        <dbReference type="EMBL" id="AEG73624.1"/>
    </source>
</evidence>
<dbReference type="STRING" id="859194.MHF_1388"/>
<dbReference type="HOGENOM" id="CLU_098620_3_0_14"/>
<reference evidence="1 2" key="1">
    <citation type="journal article" date="2011" name="J. Bacteriol.">
        <title>Complete genome sequences of two hemotropic Mycoplasmas, Mycoplasma haemofelis strain Ohio2 and Mycoplasma suis strain Illinois.</title>
        <authorList>
            <person name="Messick J.B."/>
            <person name="Santos A.P."/>
            <person name="Guimaraes A.M."/>
        </authorList>
    </citation>
    <scope>NUCLEOTIDE SEQUENCE [LARGE SCALE GENOMIC DNA]</scope>
    <source>
        <strain evidence="1 2">Ohio2</strain>
    </source>
</reference>
<dbReference type="KEGG" id="mhf:MHF_1388"/>
<dbReference type="Proteomes" id="UP000007952">
    <property type="component" value="Chromosome"/>
</dbReference>
<evidence type="ECO:0000313" key="2">
    <source>
        <dbReference type="Proteomes" id="UP000007952"/>
    </source>
</evidence>
<organism evidence="1 2">
    <name type="scientific">Mycoplasma haemofelis (strain Ohio2)</name>
    <dbReference type="NCBI Taxonomy" id="859194"/>
    <lineage>
        <taxon>Bacteria</taxon>
        <taxon>Bacillati</taxon>
        <taxon>Mycoplasmatota</taxon>
        <taxon>Mollicutes</taxon>
        <taxon>Mycoplasmataceae</taxon>
        <taxon>Mycoplasma</taxon>
    </lineage>
</organism>
<dbReference type="AlphaFoldDB" id="F6FGI6"/>
<gene>
    <name evidence="1" type="ordered locus">MHF_1388</name>
</gene>